<dbReference type="Proteomes" id="UP000776252">
    <property type="component" value="Unassembled WGS sequence"/>
</dbReference>
<name>A0ABS6BNJ0_9CLOT</name>
<comment type="caution">
    <text evidence="2">The sequence shown here is derived from an EMBL/GenBank/DDBJ whole genome shotgun (WGS) entry which is preliminary data.</text>
</comment>
<evidence type="ECO:0000313" key="3">
    <source>
        <dbReference type="Proteomes" id="UP000776252"/>
    </source>
</evidence>
<feature type="transmembrane region" description="Helical" evidence="1">
    <location>
        <begin position="6"/>
        <end position="24"/>
    </location>
</feature>
<protein>
    <recommendedName>
        <fullName evidence="4">DUF5673 domain-containing protein</fullName>
    </recommendedName>
</protein>
<feature type="transmembrane region" description="Helical" evidence="1">
    <location>
        <begin position="44"/>
        <end position="63"/>
    </location>
</feature>
<keyword evidence="1" id="KW-0472">Membrane</keyword>
<organism evidence="2 3">
    <name type="scientific">Clostridium frigoris</name>
    <dbReference type="NCBI Taxonomy" id="205327"/>
    <lineage>
        <taxon>Bacteria</taxon>
        <taxon>Bacillati</taxon>
        <taxon>Bacillota</taxon>
        <taxon>Clostridia</taxon>
        <taxon>Eubacteriales</taxon>
        <taxon>Clostridiaceae</taxon>
        <taxon>Clostridium</taxon>
    </lineage>
</organism>
<evidence type="ECO:0008006" key="4">
    <source>
        <dbReference type="Google" id="ProtNLM"/>
    </source>
</evidence>
<reference evidence="2 3" key="1">
    <citation type="submission" date="2021-06" db="EMBL/GenBank/DDBJ databases">
        <title>Clostridia strains as spoilage organisms.</title>
        <authorList>
            <person name="Wambui J."/>
            <person name="Stephan R."/>
            <person name="Stevens M.J.A."/>
        </authorList>
    </citation>
    <scope>NUCLEOTIDE SEQUENCE [LARGE SCALE GENOMIC DNA]</scope>
    <source>
        <strain evidence="2 3">DSM 14204</strain>
    </source>
</reference>
<proteinExistence type="predicted"/>
<keyword evidence="1" id="KW-0812">Transmembrane</keyword>
<keyword evidence="3" id="KW-1185">Reference proteome</keyword>
<sequence length="165" mass="19644">MEPRIKIILIMSIIAFLMMSRKLYTVSQHGKLIINISKNRRWAILSAILWAVMIIPWGILGYLHYMENTYDNILLDIFWIEISIFNIIRGSHSSEIRENGIYGSGKFYKWSKVKSYSWILPTVIQFEVNTFFKIDYSFEFTIKEELKSKVNETVQKYCKIKISRR</sequence>
<dbReference type="RefSeq" id="WP_216145527.1">
    <property type="nucleotide sequence ID" value="NZ_JAHLDV010000002.1"/>
</dbReference>
<gene>
    <name evidence="2" type="ORF">KPL37_01690</name>
</gene>
<evidence type="ECO:0000313" key="2">
    <source>
        <dbReference type="EMBL" id="MBU3158483.1"/>
    </source>
</evidence>
<accession>A0ABS6BNJ0</accession>
<dbReference type="EMBL" id="JAHLDV010000002">
    <property type="protein sequence ID" value="MBU3158483.1"/>
    <property type="molecule type" value="Genomic_DNA"/>
</dbReference>
<keyword evidence="1" id="KW-1133">Transmembrane helix</keyword>
<evidence type="ECO:0000256" key="1">
    <source>
        <dbReference type="SAM" id="Phobius"/>
    </source>
</evidence>